<reference evidence="1 2" key="1">
    <citation type="submission" date="2017-09" db="EMBL/GenBank/DDBJ databases">
        <title>Depth-based differentiation of microbial function through sediment-hosted aquifers and enrichment of novel symbionts in the deep terrestrial subsurface.</title>
        <authorList>
            <person name="Probst A.J."/>
            <person name="Ladd B."/>
            <person name="Jarett J.K."/>
            <person name="Geller-Mcgrath D.E."/>
            <person name="Sieber C.M."/>
            <person name="Emerson J.B."/>
            <person name="Anantharaman K."/>
            <person name="Thomas B.C."/>
            <person name="Malmstrom R."/>
            <person name="Stieglmeier M."/>
            <person name="Klingl A."/>
            <person name="Woyke T."/>
            <person name="Ryan C.M."/>
            <person name="Banfield J.F."/>
        </authorList>
    </citation>
    <scope>NUCLEOTIDE SEQUENCE [LARGE SCALE GENOMIC DNA]</scope>
    <source>
        <strain evidence="1">CG22_combo_CG10-13_8_21_14_all_39_10</strain>
    </source>
</reference>
<accession>A0A2H0BJU1</accession>
<organism evidence="1 2">
    <name type="scientific">Candidatus Woesebacteria bacterium CG22_combo_CG10-13_8_21_14_all_39_10</name>
    <dbReference type="NCBI Taxonomy" id="1975059"/>
    <lineage>
        <taxon>Bacteria</taxon>
        <taxon>Candidatus Woeseibacteriota</taxon>
    </lineage>
</organism>
<proteinExistence type="predicted"/>
<comment type="caution">
    <text evidence="1">The sequence shown here is derived from an EMBL/GenBank/DDBJ whole genome shotgun (WGS) entry which is preliminary data.</text>
</comment>
<evidence type="ECO:0000313" key="1">
    <source>
        <dbReference type="EMBL" id="PIP57819.1"/>
    </source>
</evidence>
<dbReference type="AlphaFoldDB" id="A0A2H0BJU1"/>
<gene>
    <name evidence="1" type="ORF">COX03_01035</name>
</gene>
<dbReference type="InterPro" id="IPR029044">
    <property type="entry name" value="Nucleotide-diphossugar_trans"/>
</dbReference>
<evidence type="ECO:0000313" key="2">
    <source>
        <dbReference type="Proteomes" id="UP000229847"/>
    </source>
</evidence>
<dbReference type="SUPFAM" id="SSF53448">
    <property type="entry name" value="Nucleotide-diphospho-sugar transferases"/>
    <property type="match status" value="1"/>
</dbReference>
<protein>
    <recommendedName>
        <fullName evidence="3">MobA-like NTP transferase domain-containing protein</fullName>
    </recommendedName>
</protein>
<sequence length="210" mass="23970">MPIVVSTNPKDYALVQRTLEQANVKSKVLRNTRHSKGSLAALEFALGEVSSEHVLMSFADIYFFENPFKSFCGLSKHTLGISKAFDKKELSLGGIVFVNKNYVERIIEKPIKNNKGYRWNGLALFSRSDVTNLSEFLKASPSNPREGDFFEYLRKDKKVNFSFLECSDFINVNRPENLMVASLYRFSEVKNEPKILSLASDTRRLILNKI</sequence>
<dbReference type="EMBL" id="PCSW01000031">
    <property type="protein sequence ID" value="PIP57819.1"/>
    <property type="molecule type" value="Genomic_DNA"/>
</dbReference>
<evidence type="ECO:0008006" key="3">
    <source>
        <dbReference type="Google" id="ProtNLM"/>
    </source>
</evidence>
<dbReference type="Proteomes" id="UP000229847">
    <property type="component" value="Unassembled WGS sequence"/>
</dbReference>
<name>A0A2H0BJU1_9BACT</name>
<dbReference type="Gene3D" id="3.90.550.10">
    <property type="entry name" value="Spore Coat Polysaccharide Biosynthesis Protein SpsA, Chain A"/>
    <property type="match status" value="1"/>
</dbReference>